<dbReference type="KEGG" id="talb:FTW19_09250"/>
<dbReference type="InterPro" id="IPR016181">
    <property type="entry name" value="Acyl_CoA_acyltransferase"/>
</dbReference>
<dbReference type="InterPro" id="IPR050832">
    <property type="entry name" value="Bact_Acetyltransf"/>
</dbReference>
<dbReference type="NCBIfam" id="TIGR01575">
    <property type="entry name" value="rimI"/>
    <property type="match status" value="1"/>
</dbReference>
<keyword evidence="2" id="KW-0012">Acyltransferase</keyword>
<dbReference type="PANTHER" id="PTHR43877:SF2">
    <property type="entry name" value="AMINOALKYLPHOSPHONATE N-ACETYLTRANSFERASE-RELATED"/>
    <property type="match status" value="1"/>
</dbReference>
<dbReference type="CDD" id="cd04301">
    <property type="entry name" value="NAT_SF"/>
    <property type="match status" value="1"/>
</dbReference>
<dbReference type="SUPFAM" id="SSF55729">
    <property type="entry name" value="Acyl-CoA N-acyltransferases (Nat)"/>
    <property type="match status" value="1"/>
</dbReference>
<feature type="domain" description="N-acetyltransferase" evidence="3">
    <location>
        <begin position="3"/>
        <end position="151"/>
    </location>
</feature>
<evidence type="ECO:0000259" key="3">
    <source>
        <dbReference type="PROSITE" id="PS51186"/>
    </source>
</evidence>
<protein>
    <submittedName>
        <fullName evidence="4">Ribosomal-protein-alanine N-acetyltransferase</fullName>
    </submittedName>
</protein>
<dbReference type="OrthoDB" id="9794566at2"/>
<dbReference type="Proteomes" id="UP000321820">
    <property type="component" value="Chromosome"/>
</dbReference>
<keyword evidence="1 4" id="KW-0808">Transferase</keyword>
<accession>A0A5B9E957</accession>
<keyword evidence="5" id="KW-1185">Reference proteome</keyword>
<dbReference type="PROSITE" id="PS51186">
    <property type="entry name" value="GNAT"/>
    <property type="match status" value="1"/>
</dbReference>
<dbReference type="InterPro" id="IPR000182">
    <property type="entry name" value="GNAT_dom"/>
</dbReference>
<dbReference type="PANTHER" id="PTHR43877">
    <property type="entry name" value="AMINOALKYLPHOSPHONATE N-ACETYLTRANSFERASE-RELATED-RELATED"/>
    <property type="match status" value="1"/>
</dbReference>
<dbReference type="InterPro" id="IPR006464">
    <property type="entry name" value="AcTrfase_RimI/Ard1"/>
</dbReference>
<organism evidence="4 5">
    <name type="scientific">Terriglobus albidus</name>
    <dbReference type="NCBI Taxonomy" id="1592106"/>
    <lineage>
        <taxon>Bacteria</taxon>
        <taxon>Pseudomonadati</taxon>
        <taxon>Acidobacteriota</taxon>
        <taxon>Terriglobia</taxon>
        <taxon>Terriglobales</taxon>
        <taxon>Acidobacteriaceae</taxon>
        <taxon>Terriglobus</taxon>
    </lineage>
</organism>
<dbReference type="EMBL" id="CP042806">
    <property type="protein sequence ID" value="QEE28164.1"/>
    <property type="molecule type" value="Genomic_DNA"/>
</dbReference>
<reference evidence="4 5" key="1">
    <citation type="submission" date="2019-08" db="EMBL/GenBank/DDBJ databases">
        <title>Complete genome sequence of Terriglobus albidus strain ORNL.</title>
        <authorList>
            <person name="Podar M."/>
        </authorList>
    </citation>
    <scope>NUCLEOTIDE SEQUENCE [LARGE SCALE GENOMIC DNA]</scope>
    <source>
        <strain evidence="4 5">ORNL</strain>
    </source>
</reference>
<evidence type="ECO:0000313" key="4">
    <source>
        <dbReference type="EMBL" id="QEE28164.1"/>
    </source>
</evidence>
<evidence type="ECO:0000256" key="1">
    <source>
        <dbReference type="ARBA" id="ARBA00022679"/>
    </source>
</evidence>
<dbReference type="Pfam" id="PF00583">
    <property type="entry name" value="Acetyltransf_1"/>
    <property type="match status" value="1"/>
</dbReference>
<dbReference type="GO" id="GO:0008080">
    <property type="term" value="F:N-acetyltransferase activity"/>
    <property type="evidence" value="ECO:0007669"/>
    <property type="project" value="InterPro"/>
</dbReference>
<gene>
    <name evidence="4" type="primary">rimI</name>
    <name evidence="4" type="ORF">FTW19_09250</name>
</gene>
<proteinExistence type="predicted"/>
<dbReference type="Gene3D" id="3.40.630.30">
    <property type="match status" value="1"/>
</dbReference>
<name>A0A5B9E957_9BACT</name>
<evidence type="ECO:0000256" key="2">
    <source>
        <dbReference type="ARBA" id="ARBA00023315"/>
    </source>
</evidence>
<evidence type="ECO:0000313" key="5">
    <source>
        <dbReference type="Proteomes" id="UP000321820"/>
    </source>
</evidence>
<sequence length="162" mass="17606">MTNVIRRAEERDVAALQHLQAATPGMPEWTPVHWLGLLSGDAIVVIAEADGEVAGYAVASLLRIPGEVVAELEAIVVASSHRRNGLGNGLLRYLLTEAQAAGAIRLMLEVRTGNGAAQALYRGLGFQEEGLRRRYYRDPVEDAMLMSLQFPQETVAEEKGPE</sequence>
<dbReference type="AlphaFoldDB" id="A0A5B9E957"/>